<dbReference type="InterPro" id="IPR018730">
    <property type="entry name" value="DUF2273"/>
</dbReference>
<organism evidence="3 4">
    <name type="scientific">Collinsella aerofaciens</name>
    <dbReference type="NCBI Taxonomy" id="74426"/>
    <lineage>
        <taxon>Bacteria</taxon>
        <taxon>Bacillati</taxon>
        <taxon>Actinomycetota</taxon>
        <taxon>Coriobacteriia</taxon>
        <taxon>Coriobacteriales</taxon>
        <taxon>Coriobacteriaceae</taxon>
        <taxon>Collinsella</taxon>
    </lineage>
</organism>
<name>A0A6L8RMB3_9ACTN</name>
<protein>
    <submittedName>
        <fullName evidence="3">DUF2273 domain-containing protein</fullName>
    </submittedName>
</protein>
<keyword evidence="2" id="KW-1133">Transmembrane helix</keyword>
<accession>A0A6L8RMB3</accession>
<dbReference type="Pfam" id="PF10031">
    <property type="entry name" value="DUF2273"/>
    <property type="match status" value="1"/>
</dbReference>
<dbReference type="AlphaFoldDB" id="A0A6L8RMB3"/>
<evidence type="ECO:0000256" key="2">
    <source>
        <dbReference type="SAM" id="Phobius"/>
    </source>
</evidence>
<evidence type="ECO:0000256" key="1">
    <source>
        <dbReference type="SAM" id="MobiDB-lite"/>
    </source>
</evidence>
<gene>
    <name evidence="3" type="ORF">GT635_06130</name>
</gene>
<keyword evidence="2" id="KW-0812">Transmembrane</keyword>
<feature type="region of interest" description="Disordered" evidence="1">
    <location>
        <begin position="1"/>
        <end position="24"/>
    </location>
</feature>
<evidence type="ECO:0000313" key="4">
    <source>
        <dbReference type="Proteomes" id="UP000481598"/>
    </source>
</evidence>
<proteinExistence type="predicted"/>
<feature type="transmembrane region" description="Helical" evidence="2">
    <location>
        <begin position="119"/>
        <end position="152"/>
    </location>
</feature>
<comment type="caution">
    <text evidence="3">The sequence shown here is derived from an EMBL/GenBank/DDBJ whole genome shotgun (WGS) entry which is preliminary data.</text>
</comment>
<reference evidence="3 4" key="1">
    <citation type="journal article" date="2019" name="Nat. Med.">
        <title>A library of human gut bacterial isolates paired with longitudinal multiomics data enables mechanistic microbiome research.</title>
        <authorList>
            <person name="Poyet M."/>
            <person name="Groussin M."/>
            <person name="Gibbons S.M."/>
            <person name="Avila-Pacheco J."/>
            <person name="Jiang X."/>
            <person name="Kearney S.M."/>
            <person name="Perrotta A.R."/>
            <person name="Berdy B."/>
            <person name="Zhao S."/>
            <person name="Lieberman T.D."/>
            <person name="Swanson P.K."/>
            <person name="Smith M."/>
            <person name="Roesemann S."/>
            <person name="Alexander J.E."/>
            <person name="Rich S.A."/>
            <person name="Livny J."/>
            <person name="Vlamakis H."/>
            <person name="Clish C."/>
            <person name="Bullock K."/>
            <person name="Deik A."/>
            <person name="Scott J."/>
            <person name="Pierce K.A."/>
            <person name="Xavier R.J."/>
            <person name="Alm E.J."/>
        </authorList>
    </citation>
    <scope>NUCLEOTIDE SEQUENCE [LARGE SCALE GENOMIC DNA]</scope>
    <source>
        <strain evidence="3 4">BIOML-A10</strain>
    </source>
</reference>
<dbReference type="Proteomes" id="UP000481598">
    <property type="component" value="Unassembled WGS sequence"/>
</dbReference>
<feature type="region of interest" description="Disordered" evidence="1">
    <location>
        <begin position="46"/>
        <end position="77"/>
    </location>
</feature>
<dbReference type="EMBL" id="WWTB01000012">
    <property type="protein sequence ID" value="MZJ86036.1"/>
    <property type="molecule type" value="Genomic_DNA"/>
</dbReference>
<evidence type="ECO:0000313" key="3">
    <source>
        <dbReference type="EMBL" id="MZJ86036.1"/>
    </source>
</evidence>
<sequence length="173" mass="18765">MIRTLPLLPPRCSSASRRPATPCSARRVRPRVSVFCRPRLPSRPWRFPVSDTNQDKTARTPRLTIDQSATSASEPVDSKVEATELQDAAAADFDEAMGLIKGTGAAIWSYAVRHPNTTLGAVAGFILAVLVLTLGLWDTLVIAFFVLIGAVIGQIRDGENGIVNFFGRLFSGR</sequence>
<keyword evidence="2" id="KW-0472">Membrane</keyword>